<name>A0ABQ3EK70_9HYPH</name>
<keyword evidence="1" id="KW-0812">Transmembrane</keyword>
<feature type="transmembrane region" description="Helical" evidence="1">
    <location>
        <begin position="24"/>
        <end position="49"/>
    </location>
</feature>
<keyword evidence="1" id="KW-0472">Membrane</keyword>
<evidence type="ECO:0000256" key="1">
    <source>
        <dbReference type="SAM" id="Phobius"/>
    </source>
</evidence>
<dbReference type="EMBL" id="BMXE01000006">
    <property type="protein sequence ID" value="GHB40785.1"/>
    <property type="molecule type" value="Genomic_DNA"/>
</dbReference>
<dbReference type="RefSeq" id="WP_189437872.1">
    <property type="nucleotide sequence ID" value="NZ_BMXE01000006.1"/>
</dbReference>
<dbReference type="InterPro" id="IPR010649">
    <property type="entry name" value="NapE_TorE"/>
</dbReference>
<keyword evidence="3" id="KW-1185">Reference proteome</keyword>
<protein>
    <submittedName>
        <fullName evidence="2">Nitrate reductase</fullName>
    </submittedName>
</protein>
<sequence>MVDISQNTQTATPDVSKGRERTAFLFLAVVLAPILMTTAVAGYGFIIWMTQILFGPPSF</sequence>
<evidence type="ECO:0000313" key="2">
    <source>
        <dbReference type="EMBL" id="GHB40785.1"/>
    </source>
</evidence>
<comment type="caution">
    <text evidence="2">The sequence shown here is derived from an EMBL/GenBank/DDBJ whole genome shotgun (WGS) entry which is preliminary data.</text>
</comment>
<accession>A0ABQ3EK70</accession>
<dbReference type="Pfam" id="PF06796">
    <property type="entry name" value="NapE"/>
    <property type="match status" value="1"/>
</dbReference>
<keyword evidence="1" id="KW-1133">Transmembrane helix</keyword>
<gene>
    <name evidence="2" type="primary">napE</name>
    <name evidence="2" type="ORF">GCM10007094_32760</name>
</gene>
<dbReference type="Proteomes" id="UP000637980">
    <property type="component" value="Unassembled WGS sequence"/>
</dbReference>
<reference evidence="3" key="1">
    <citation type="journal article" date="2019" name="Int. J. Syst. Evol. Microbiol.">
        <title>The Global Catalogue of Microorganisms (GCM) 10K type strain sequencing project: providing services to taxonomists for standard genome sequencing and annotation.</title>
        <authorList>
            <consortium name="The Broad Institute Genomics Platform"/>
            <consortium name="The Broad Institute Genome Sequencing Center for Infectious Disease"/>
            <person name="Wu L."/>
            <person name="Ma J."/>
        </authorList>
    </citation>
    <scope>NUCLEOTIDE SEQUENCE [LARGE SCALE GENOMIC DNA]</scope>
    <source>
        <strain evidence="3">KCTC 12861</strain>
    </source>
</reference>
<organism evidence="2 3">
    <name type="scientific">Pseudovibrio japonicus</name>
    <dbReference type="NCBI Taxonomy" id="366534"/>
    <lineage>
        <taxon>Bacteria</taxon>
        <taxon>Pseudomonadati</taxon>
        <taxon>Pseudomonadota</taxon>
        <taxon>Alphaproteobacteria</taxon>
        <taxon>Hyphomicrobiales</taxon>
        <taxon>Stappiaceae</taxon>
        <taxon>Pseudovibrio</taxon>
    </lineage>
</organism>
<evidence type="ECO:0000313" key="3">
    <source>
        <dbReference type="Proteomes" id="UP000637980"/>
    </source>
</evidence>
<proteinExistence type="predicted"/>